<proteinExistence type="predicted"/>
<dbReference type="EMBL" id="AE017285">
    <property type="protein sequence ID" value="AAS95440.1"/>
    <property type="molecule type" value="Genomic_DNA"/>
</dbReference>
<dbReference type="PaxDb" id="882-DVU_0960"/>
<dbReference type="STRING" id="882.DVU_0960"/>
<dbReference type="Proteomes" id="UP000002194">
    <property type="component" value="Chromosome"/>
</dbReference>
<reference evidence="2 3" key="1">
    <citation type="journal article" date="2004" name="Nat. Biotechnol.">
        <title>The genome sequence of the anaerobic, sulfate-reducing bacterium Desulfovibrio vulgaris Hildenborough.</title>
        <authorList>
            <person name="Heidelberg J.F."/>
            <person name="Seshadri R."/>
            <person name="Haveman S.A."/>
            <person name="Hemme C.L."/>
            <person name="Paulsen I.T."/>
            <person name="Kolonay J.F."/>
            <person name="Eisen J.A."/>
            <person name="Ward N."/>
            <person name="Methe B."/>
            <person name="Brinkac L.M."/>
            <person name="Daugherty S.C."/>
            <person name="Deboy R.T."/>
            <person name="Dodson R.J."/>
            <person name="Durkin A.S."/>
            <person name="Madupu R."/>
            <person name="Nelson W.C."/>
            <person name="Sullivan S.A."/>
            <person name="Fouts D."/>
            <person name="Haft D.H."/>
            <person name="Selengut J."/>
            <person name="Peterson J.D."/>
            <person name="Davidsen T.M."/>
            <person name="Zafar N."/>
            <person name="Zhou L."/>
            <person name="Radune D."/>
            <person name="Dimitrov G."/>
            <person name="Hance M."/>
            <person name="Tran K."/>
            <person name="Khouri H."/>
            <person name="Gill J."/>
            <person name="Utterback T.R."/>
            <person name="Feldblyum T.V."/>
            <person name="Wall J.D."/>
            <person name="Voordouw G."/>
            <person name="Fraser C.M."/>
        </authorList>
    </citation>
    <scope>NUCLEOTIDE SEQUENCE [LARGE SCALE GENOMIC DNA]</scope>
    <source>
        <strain evidence="3">ATCC 29579 / DSM 644 / NCIMB 8303 / VKM B-1760 / Hildenborough</strain>
    </source>
</reference>
<name>Q72DG9_NITV2</name>
<keyword evidence="3" id="KW-1185">Reference proteome</keyword>
<feature type="region of interest" description="Disordered" evidence="1">
    <location>
        <begin position="17"/>
        <end position="36"/>
    </location>
</feature>
<evidence type="ECO:0000256" key="1">
    <source>
        <dbReference type="SAM" id="MobiDB-lite"/>
    </source>
</evidence>
<evidence type="ECO:0000313" key="3">
    <source>
        <dbReference type="Proteomes" id="UP000002194"/>
    </source>
</evidence>
<sequence length="62" mass="6943">MRQGIAARPKWMQRYGVRCSDTGGHKTPPADSPPLPLRTALRCRQRNAQKSPPVERQAGFIT</sequence>
<dbReference type="KEGG" id="dvu:DVU_0960"/>
<dbReference type="AlphaFoldDB" id="Q72DG9"/>
<gene>
    <name evidence="2" type="ordered locus">DVU_0960</name>
</gene>
<dbReference type="HOGENOM" id="CLU_2896829_0_0_7"/>
<evidence type="ECO:0000313" key="2">
    <source>
        <dbReference type="EMBL" id="AAS95440.1"/>
    </source>
</evidence>
<accession>Q72DG9</accession>
<organism evidence="2 3">
    <name type="scientific">Nitratidesulfovibrio vulgaris (strain ATCC 29579 / DSM 644 / CCUG 34227 / NCIMB 8303 / VKM B-1760 / Hildenborough)</name>
    <name type="common">Desulfovibrio vulgaris</name>
    <dbReference type="NCBI Taxonomy" id="882"/>
    <lineage>
        <taxon>Bacteria</taxon>
        <taxon>Pseudomonadati</taxon>
        <taxon>Thermodesulfobacteriota</taxon>
        <taxon>Desulfovibrionia</taxon>
        <taxon>Desulfovibrionales</taxon>
        <taxon>Desulfovibrionaceae</taxon>
        <taxon>Nitratidesulfovibrio</taxon>
    </lineage>
</organism>
<dbReference type="EnsemblBacteria" id="AAS95440">
    <property type="protein sequence ID" value="AAS95440"/>
    <property type="gene ID" value="DVU_0960"/>
</dbReference>
<dbReference type="SMR" id="Q72DG9"/>
<protein>
    <submittedName>
        <fullName evidence="2">Uncharacterized protein</fullName>
    </submittedName>
</protein>